<evidence type="ECO:0000313" key="4">
    <source>
        <dbReference type="EMBL" id="KAA6378967.1"/>
    </source>
</evidence>
<evidence type="ECO:0000256" key="1">
    <source>
        <dbReference type="ARBA" id="ARBA00008010"/>
    </source>
</evidence>
<dbReference type="GO" id="GO:0005524">
    <property type="term" value="F:ATP binding"/>
    <property type="evidence" value="ECO:0007669"/>
    <property type="project" value="InterPro"/>
</dbReference>
<dbReference type="PANTHER" id="PTHR11630">
    <property type="entry name" value="DNA REPLICATION LICENSING FACTOR MCM FAMILY MEMBER"/>
    <property type="match status" value="1"/>
</dbReference>
<accession>A0A5J4V8Y1</accession>
<proteinExistence type="inferred from homology"/>
<name>A0A5J4V8Y1_9EUKA</name>
<dbReference type="AlphaFoldDB" id="A0A5J4V8Y1"/>
<evidence type="ECO:0000259" key="3">
    <source>
        <dbReference type="Pfam" id="PF17855"/>
    </source>
</evidence>
<dbReference type="OrthoDB" id="10251574at2759"/>
<dbReference type="InterPro" id="IPR031327">
    <property type="entry name" value="MCM"/>
</dbReference>
<comment type="caution">
    <text evidence="4">The sequence shown here is derived from an EMBL/GenBank/DDBJ whole genome shotgun (WGS) entry which is preliminary data.</text>
</comment>
<feature type="domain" description="MCM AAA-lid" evidence="3">
    <location>
        <begin position="2"/>
        <end position="83"/>
    </location>
</feature>
<dbReference type="InterPro" id="IPR027417">
    <property type="entry name" value="P-loop_NTPase"/>
</dbReference>
<keyword evidence="2" id="KW-0235">DNA replication</keyword>
<dbReference type="GO" id="GO:0003697">
    <property type="term" value="F:single-stranded DNA binding"/>
    <property type="evidence" value="ECO:0007669"/>
    <property type="project" value="TreeGrafter"/>
</dbReference>
<dbReference type="Gene3D" id="3.40.50.300">
    <property type="entry name" value="P-loop containing nucleotide triphosphate hydrolases"/>
    <property type="match status" value="1"/>
</dbReference>
<dbReference type="GO" id="GO:0006271">
    <property type="term" value="P:DNA strand elongation involved in DNA replication"/>
    <property type="evidence" value="ECO:0007669"/>
    <property type="project" value="TreeGrafter"/>
</dbReference>
<dbReference type="GO" id="GO:0000727">
    <property type="term" value="P:double-strand break repair via break-induced replication"/>
    <property type="evidence" value="ECO:0007669"/>
    <property type="project" value="TreeGrafter"/>
</dbReference>
<dbReference type="Proteomes" id="UP000324800">
    <property type="component" value="Unassembled WGS sequence"/>
</dbReference>
<sequence length="122" mass="13806">MADYIAYARTKCFPKITREAADQFEKEYLDLREQGRNKHVVMATLRQLESMMRVATALARMRLSELVEREDAARAGELLQRSLLRAATDPTTGIIDLGMLETGAPSLVPHLRREDSQLGEET</sequence>
<comment type="similarity">
    <text evidence="1">Belongs to the MCM family.</text>
</comment>
<dbReference type="InterPro" id="IPR041562">
    <property type="entry name" value="MCM_lid"/>
</dbReference>
<dbReference type="GO" id="GO:0005634">
    <property type="term" value="C:nucleus"/>
    <property type="evidence" value="ECO:0007669"/>
    <property type="project" value="TreeGrafter"/>
</dbReference>
<reference evidence="4 5" key="1">
    <citation type="submission" date="2019-03" db="EMBL/GenBank/DDBJ databases">
        <title>Single cell metagenomics reveals metabolic interactions within the superorganism composed of flagellate Streblomastix strix and complex community of Bacteroidetes bacteria on its surface.</title>
        <authorList>
            <person name="Treitli S.C."/>
            <person name="Kolisko M."/>
            <person name="Husnik F."/>
            <person name="Keeling P."/>
            <person name="Hampl V."/>
        </authorList>
    </citation>
    <scope>NUCLEOTIDE SEQUENCE [LARGE SCALE GENOMIC DNA]</scope>
    <source>
        <strain evidence="4">ST1C</strain>
    </source>
</reference>
<protein>
    <submittedName>
        <fullName evidence="4">Putative MCM2/3/5 family protein</fullName>
    </submittedName>
</protein>
<dbReference type="Pfam" id="PF17855">
    <property type="entry name" value="MCM_lid"/>
    <property type="match status" value="1"/>
</dbReference>
<dbReference type="GO" id="GO:0017116">
    <property type="term" value="F:single-stranded DNA helicase activity"/>
    <property type="evidence" value="ECO:0007669"/>
    <property type="project" value="TreeGrafter"/>
</dbReference>
<dbReference type="GO" id="GO:0042555">
    <property type="term" value="C:MCM complex"/>
    <property type="evidence" value="ECO:0007669"/>
    <property type="project" value="TreeGrafter"/>
</dbReference>
<dbReference type="SUPFAM" id="SSF52540">
    <property type="entry name" value="P-loop containing nucleoside triphosphate hydrolases"/>
    <property type="match status" value="1"/>
</dbReference>
<evidence type="ECO:0000313" key="5">
    <source>
        <dbReference type="Proteomes" id="UP000324800"/>
    </source>
</evidence>
<dbReference type="EMBL" id="SNRW01008797">
    <property type="protein sequence ID" value="KAA6378967.1"/>
    <property type="molecule type" value="Genomic_DNA"/>
</dbReference>
<evidence type="ECO:0000256" key="2">
    <source>
        <dbReference type="ARBA" id="ARBA00022705"/>
    </source>
</evidence>
<organism evidence="4 5">
    <name type="scientific">Streblomastix strix</name>
    <dbReference type="NCBI Taxonomy" id="222440"/>
    <lineage>
        <taxon>Eukaryota</taxon>
        <taxon>Metamonada</taxon>
        <taxon>Preaxostyla</taxon>
        <taxon>Oxymonadida</taxon>
        <taxon>Streblomastigidae</taxon>
        <taxon>Streblomastix</taxon>
    </lineage>
</organism>
<dbReference type="GO" id="GO:1902975">
    <property type="term" value="P:mitotic DNA replication initiation"/>
    <property type="evidence" value="ECO:0007669"/>
    <property type="project" value="TreeGrafter"/>
</dbReference>
<gene>
    <name evidence="4" type="ORF">EZS28_025506</name>
</gene>
<dbReference type="PANTHER" id="PTHR11630:SF66">
    <property type="entry name" value="DNA REPLICATION LICENSING FACTOR MCM4"/>
    <property type="match status" value="1"/>
</dbReference>